<dbReference type="NCBIfam" id="TIGR03741">
    <property type="entry name" value="PRTRC_E"/>
    <property type="match status" value="1"/>
</dbReference>
<evidence type="ECO:0000259" key="2">
    <source>
        <dbReference type="Pfam" id="PF19556"/>
    </source>
</evidence>
<dbReference type="OrthoDB" id="1050181at2"/>
<dbReference type="RefSeq" id="WP_137344423.1">
    <property type="nucleotide sequence ID" value="NZ_BSQH01000020.1"/>
</dbReference>
<keyword evidence="1" id="KW-0175">Coiled coil</keyword>
<evidence type="ECO:0000313" key="4">
    <source>
        <dbReference type="Proteomes" id="UP000304900"/>
    </source>
</evidence>
<dbReference type="Proteomes" id="UP000304900">
    <property type="component" value="Unassembled WGS sequence"/>
</dbReference>
<name>A0A4U6CMD0_9BACT</name>
<evidence type="ECO:0000313" key="3">
    <source>
        <dbReference type="EMBL" id="TKT85480.1"/>
    </source>
</evidence>
<accession>A0A4U6CMD0</accession>
<protein>
    <submittedName>
        <fullName evidence="3">PRTRC system protein E</fullName>
    </submittedName>
</protein>
<reference evidence="3 4" key="1">
    <citation type="submission" date="2019-05" db="EMBL/GenBank/DDBJ databases">
        <title>Dyadobacter AR-3-8 sp. nov., isolated from arctic soil.</title>
        <authorList>
            <person name="Chaudhary D.K."/>
        </authorList>
    </citation>
    <scope>NUCLEOTIDE SEQUENCE [LARGE SCALE GENOMIC DNA]</scope>
    <source>
        <strain evidence="3 4">AR-3-8</strain>
    </source>
</reference>
<gene>
    <name evidence="3" type="ORF">FDK13_33735</name>
</gene>
<organism evidence="3 4">
    <name type="scientific">Dyadobacter frigoris</name>
    <dbReference type="NCBI Taxonomy" id="2576211"/>
    <lineage>
        <taxon>Bacteria</taxon>
        <taxon>Pseudomonadati</taxon>
        <taxon>Bacteroidota</taxon>
        <taxon>Cytophagia</taxon>
        <taxon>Cytophagales</taxon>
        <taxon>Spirosomataceae</taxon>
        <taxon>Dyadobacter</taxon>
    </lineage>
</organism>
<feature type="coiled-coil region" evidence="1">
    <location>
        <begin position="82"/>
        <end position="114"/>
    </location>
</feature>
<feature type="domain" description="ParB-related ThiF-related cassette protein E" evidence="2">
    <location>
        <begin position="1"/>
        <end position="170"/>
    </location>
</feature>
<dbReference type="AlphaFoldDB" id="A0A4U6CMD0"/>
<evidence type="ECO:0000256" key="1">
    <source>
        <dbReference type="SAM" id="Coils"/>
    </source>
</evidence>
<dbReference type="InterPro" id="IPR022273">
    <property type="entry name" value="PRTRC_protein-E"/>
</dbReference>
<keyword evidence="4" id="KW-1185">Reference proteome</keyword>
<dbReference type="EMBL" id="SZVO01000030">
    <property type="protein sequence ID" value="TKT85480.1"/>
    <property type="molecule type" value="Genomic_DNA"/>
</dbReference>
<proteinExistence type="predicted"/>
<sequence length="170" mass="18984">MKTEFFQNLTALASSGQWQITVKPLQDNKLMVSVLFSSTCGDEAAKLVPPIILKGTVPELDEGFFTALTSPVQQTAALFSNMEAFMVQKDQAEKQSQMAKAEQTRQQKEQAEKTIKYDAAMKTVDALTAEGKFREAFIKLPDPGEFEGKAEIIRKRRAELTAKFSQPQLF</sequence>
<dbReference type="Pfam" id="PF19556">
    <property type="entry name" value="PRTRC_E"/>
    <property type="match status" value="1"/>
</dbReference>
<comment type="caution">
    <text evidence="3">The sequence shown here is derived from an EMBL/GenBank/DDBJ whole genome shotgun (WGS) entry which is preliminary data.</text>
</comment>